<dbReference type="AlphaFoldDB" id="J9G912"/>
<proteinExistence type="predicted"/>
<dbReference type="GO" id="GO:0005524">
    <property type="term" value="F:ATP binding"/>
    <property type="evidence" value="ECO:0007669"/>
    <property type="project" value="InterPro"/>
</dbReference>
<dbReference type="InterPro" id="IPR027417">
    <property type="entry name" value="P-loop_NTPase"/>
</dbReference>
<dbReference type="EMBL" id="AMCI01004351">
    <property type="protein sequence ID" value="EJW98257.1"/>
    <property type="molecule type" value="Genomic_DNA"/>
</dbReference>
<dbReference type="NCBIfam" id="NF005992">
    <property type="entry name" value="PRK08116.1"/>
    <property type="match status" value="1"/>
</dbReference>
<dbReference type="SMART" id="SM00382">
    <property type="entry name" value="AAA"/>
    <property type="match status" value="1"/>
</dbReference>
<reference evidence="2" key="1">
    <citation type="journal article" date="2012" name="PLoS ONE">
        <title>Gene sets for utilization of primary and secondary nutrition supplies in the distal gut of endangered iberian lynx.</title>
        <authorList>
            <person name="Alcaide M."/>
            <person name="Messina E."/>
            <person name="Richter M."/>
            <person name="Bargiela R."/>
            <person name="Peplies J."/>
            <person name="Huws S.A."/>
            <person name="Newbold C.J."/>
            <person name="Golyshin P.N."/>
            <person name="Simon M.A."/>
            <person name="Lopez G."/>
            <person name="Yakimov M.M."/>
            <person name="Ferrer M."/>
        </authorList>
    </citation>
    <scope>NUCLEOTIDE SEQUENCE</scope>
</reference>
<dbReference type="InterPro" id="IPR003593">
    <property type="entry name" value="AAA+_ATPase"/>
</dbReference>
<dbReference type="CDD" id="cd00009">
    <property type="entry name" value="AAA"/>
    <property type="match status" value="1"/>
</dbReference>
<sequence length="196" mass="22510">MNRIKKYKDISVIDKKFIDSTFENSEMQDKHMDICKRFANKFVEVGTAPKGIMMFGSVGTGKTHASNCIANYLMNHNKTVLVMNLGLYINKLQREWAEAEKDVLDYIRSCDLLVIDDFGVEKVSEFIKDKTFALIDARYRTGKPVIITTNLNIEDIKEKFGARISDRITEMCFQLAVIGESKRAKKTKNEFLEFIA</sequence>
<gene>
    <name evidence="2" type="ORF">EVA_13635</name>
</gene>
<evidence type="ECO:0000259" key="1">
    <source>
        <dbReference type="SMART" id="SM00382"/>
    </source>
</evidence>
<dbReference type="InterPro" id="IPR002611">
    <property type="entry name" value="IstB_ATP-bd"/>
</dbReference>
<organism evidence="2">
    <name type="scientific">gut metagenome</name>
    <dbReference type="NCBI Taxonomy" id="749906"/>
    <lineage>
        <taxon>unclassified sequences</taxon>
        <taxon>metagenomes</taxon>
        <taxon>organismal metagenomes</taxon>
    </lineage>
</organism>
<name>J9G912_9ZZZZ</name>
<protein>
    <submittedName>
        <fullName evidence="2">Phage DNA replication protein</fullName>
    </submittedName>
</protein>
<comment type="caution">
    <text evidence="2">The sequence shown here is derived from an EMBL/GenBank/DDBJ whole genome shotgun (WGS) entry which is preliminary data.</text>
</comment>
<dbReference type="Gene3D" id="3.40.50.300">
    <property type="entry name" value="P-loop containing nucleotide triphosphate hydrolases"/>
    <property type="match status" value="1"/>
</dbReference>
<evidence type="ECO:0000313" key="2">
    <source>
        <dbReference type="EMBL" id="EJW98257.1"/>
    </source>
</evidence>
<feature type="domain" description="AAA+ ATPase" evidence="1">
    <location>
        <begin position="48"/>
        <end position="175"/>
    </location>
</feature>
<dbReference type="SUPFAM" id="SSF52540">
    <property type="entry name" value="P-loop containing nucleoside triphosphate hydrolases"/>
    <property type="match status" value="1"/>
</dbReference>
<dbReference type="GO" id="GO:0006260">
    <property type="term" value="P:DNA replication"/>
    <property type="evidence" value="ECO:0007669"/>
    <property type="project" value="TreeGrafter"/>
</dbReference>
<dbReference type="PANTHER" id="PTHR30050:SF4">
    <property type="entry name" value="ATP-BINDING PROTEIN RV3427C IN INSERTION SEQUENCE-RELATED"/>
    <property type="match status" value="1"/>
</dbReference>
<accession>J9G912</accession>
<dbReference type="PANTHER" id="PTHR30050">
    <property type="entry name" value="CHROMOSOMAL REPLICATION INITIATOR PROTEIN DNAA"/>
    <property type="match status" value="1"/>
</dbReference>
<dbReference type="Pfam" id="PF01695">
    <property type="entry name" value="IstB_IS21"/>
    <property type="match status" value="1"/>
</dbReference>